<dbReference type="EMBL" id="CM056744">
    <property type="protein sequence ID" value="KAJ8665824.1"/>
    <property type="molecule type" value="Genomic_DNA"/>
</dbReference>
<organism evidence="1 2">
    <name type="scientific">Eretmocerus hayati</name>
    <dbReference type="NCBI Taxonomy" id="131215"/>
    <lineage>
        <taxon>Eukaryota</taxon>
        <taxon>Metazoa</taxon>
        <taxon>Ecdysozoa</taxon>
        <taxon>Arthropoda</taxon>
        <taxon>Hexapoda</taxon>
        <taxon>Insecta</taxon>
        <taxon>Pterygota</taxon>
        <taxon>Neoptera</taxon>
        <taxon>Endopterygota</taxon>
        <taxon>Hymenoptera</taxon>
        <taxon>Apocrita</taxon>
        <taxon>Proctotrupomorpha</taxon>
        <taxon>Chalcidoidea</taxon>
        <taxon>Aphelinidae</taxon>
        <taxon>Aphelininae</taxon>
        <taxon>Eretmocerus</taxon>
    </lineage>
</organism>
<proteinExistence type="predicted"/>
<name>A0ACC2N680_9HYME</name>
<evidence type="ECO:0000313" key="2">
    <source>
        <dbReference type="Proteomes" id="UP001239111"/>
    </source>
</evidence>
<protein>
    <submittedName>
        <fullName evidence="1">Uncharacterized protein</fullName>
    </submittedName>
</protein>
<keyword evidence="2" id="KW-1185">Reference proteome</keyword>
<dbReference type="Proteomes" id="UP001239111">
    <property type="component" value="Chromosome 4"/>
</dbReference>
<sequence>MLKIMINSSFSPTDHKLVTCSDDGTVRIWDFLRCHEERILRGHGADVKCVHWHPQKSLVVSGSKDNQQPIKLWDPKSGCSLATLHAHKSTVMDVKWNENGNWLVTASRDHLLKLFDIRNLNQEVQTFRGHKKEASSVAWHPNHEGLFCSGGSDGAILFWHVGADKEVGAIEQAHDSIVWTLAWHPLGHILCSGSNDHTSKFWTRNRPGDTMRDKYNLNTLPAGASSLDDQELADEMSVIPGMGPEDRINDEKDSEGKNEGIPGLDLDNNSEEVRKLANKKVPYSKPIPRNFQAQWNEVETEELEQSDALNAIVNQLIETTPGAVPLNDVEANAIILYGKMIPVEREYDFLEYSKSSCY</sequence>
<reference evidence="1" key="1">
    <citation type="submission" date="2023-04" db="EMBL/GenBank/DDBJ databases">
        <title>A chromosome-level genome assembly of the parasitoid wasp Eretmocerus hayati.</title>
        <authorList>
            <person name="Zhong Y."/>
            <person name="Liu S."/>
            <person name="Liu Y."/>
        </authorList>
    </citation>
    <scope>NUCLEOTIDE SEQUENCE</scope>
    <source>
        <strain evidence="1">ZJU_SS_LIU_2023</strain>
    </source>
</reference>
<evidence type="ECO:0000313" key="1">
    <source>
        <dbReference type="EMBL" id="KAJ8665824.1"/>
    </source>
</evidence>
<comment type="caution">
    <text evidence="1">The sequence shown here is derived from an EMBL/GenBank/DDBJ whole genome shotgun (WGS) entry which is preliminary data.</text>
</comment>
<gene>
    <name evidence="1" type="ORF">QAD02_007486</name>
</gene>
<accession>A0ACC2N680</accession>